<gene>
    <name evidence="2" type="ORF">E2F50_14600</name>
</gene>
<evidence type="ECO:0000256" key="1">
    <source>
        <dbReference type="SAM" id="SignalP"/>
    </source>
</evidence>
<evidence type="ECO:0000313" key="2">
    <source>
        <dbReference type="EMBL" id="TDK35465.1"/>
    </source>
</evidence>
<evidence type="ECO:0000313" key="3">
    <source>
        <dbReference type="Proteomes" id="UP000295238"/>
    </source>
</evidence>
<dbReference type="EMBL" id="SMTL01000003">
    <property type="protein sequence ID" value="TDK35465.1"/>
    <property type="molecule type" value="Genomic_DNA"/>
</dbReference>
<feature type="signal peptide" evidence="1">
    <location>
        <begin position="1"/>
        <end position="28"/>
    </location>
</feature>
<comment type="caution">
    <text evidence="2">The sequence shown here is derived from an EMBL/GenBank/DDBJ whole genome shotgun (WGS) entry which is preliminary data.</text>
</comment>
<dbReference type="RefSeq" id="WP_133316886.1">
    <property type="nucleotide sequence ID" value="NZ_SMTL01000003.1"/>
</dbReference>
<keyword evidence="3" id="KW-1185">Reference proteome</keyword>
<feature type="chain" id="PRO_5020373461" evidence="1">
    <location>
        <begin position="29"/>
        <end position="120"/>
    </location>
</feature>
<sequence length="120" mass="13430">MLKGAWILPVIMLVALMLATLAPMAASAAETTDFLRSSQTYFKDLPGVVPERSRVKPDAYTCTTEIADVYQHRGRYDILYGDSMPVRIYHCKTESGLTYTGTQMPNTEWVPGLNPHHLPK</sequence>
<dbReference type="OrthoDB" id="8372233at2"/>
<proteinExistence type="predicted"/>
<name>A0A4R5UHN5_9HYPH</name>
<organism evidence="2 3">
    <name type="scientific">Rhizobium deserti</name>
    <dbReference type="NCBI Taxonomy" id="2547961"/>
    <lineage>
        <taxon>Bacteria</taxon>
        <taxon>Pseudomonadati</taxon>
        <taxon>Pseudomonadota</taxon>
        <taxon>Alphaproteobacteria</taxon>
        <taxon>Hyphomicrobiales</taxon>
        <taxon>Rhizobiaceae</taxon>
        <taxon>Rhizobium/Agrobacterium group</taxon>
        <taxon>Rhizobium</taxon>
    </lineage>
</organism>
<accession>A0A4R5UHN5</accession>
<keyword evidence="1" id="KW-0732">Signal</keyword>
<reference evidence="2 3" key="1">
    <citation type="submission" date="2019-03" db="EMBL/GenBank/DDBJ databases">
        <title>Rhizobium sp. nov., an bacterium isolated from biocrust in Mu Us Desert.</title>
        <authorList>
            <person name="Lixiong L."/>
        </authorList>
    </citation>
    <scope>NUCLEOTIDE SEQUENCE [LARGE SCALE GENOMIC DNA]</scope>
    <source>
        <strain evidence="2 3">SPY-1</strain>
    </source>
</reference>
<protein>
    <submittedName>
        <fullName evidence="2">Uncharacterized protein</fullName>
    </submittedName>
</protein>
<dbReference type="Proteomes" id="UP000295238">
    <property type="component" value="Unassembled WGS sequence"/>
</dbReference>
<dbReference type="AlphaFoldDB" id="A0A4R5UHN5"/>